<name>A0ABN5JFB1_FUSVA</name>
<evidence type="ECO:0000259" key="6">
    <source>
        <dbReference type="Pfam" id="PF02826"/>
    </source>
</evidence>
<keyword evidence="2 4" id="KW-0560">Oxidoreductase</keyword>
<sequence length="331" mass="36700">MKVIFYGVRDVEVPIFEAVNKKFGYDMTLIPEYLTDEATTRKAAGNDAVVLRGNCFATKERLDIYKEMGVEYVLTRTVGVNHIDVPYAKELGLKTAYVPFYSPNAIAELALTLAMSLLRNVAYTANKTKERNFIVDKQMFSKEVRNCTVGVVGLGRIGMTAAKLFKGLGANVIGYDLFPKTGVEDIVTQVSMEELLEKSDIITLHAPYIKENGKIITKETLAKMKDGVILINTGRGELVDTGALVEALESGKVSGAGIDTLENEVSIFFKDFGNNKLEDPNFEKLVEMYPKVLITPHIGSYTDEAALNMIETTFDNIKEYLETGDCKNKIK</sequence>
<evidence type="ECO:0000313" key="7">
    <source>
        <dbReference type="EMBL" id="AVQ30548.1"/>
    </source>
</evidence>
<dbReference type="InterPro" id="IPR006140">
    <property type="entry name" value="D-isomer_DH_NAD-bd"/>
</dbReference>
<accession>A0ABN5JFB1</accession>
<dbReference type="GeneID" id="77467279"/>
<evidence type="ECO:0000256" key="4">
    <source>
        <dbReference type="RuleBase" id="RU003719"/>
    </source>
</evidence>
<reference evidence="8" key="1">
    <citation type="journal article" date="2018" name="MSphere">
        <title>Fusobacterium Genomics Using MinION and Illumina Sequencing Enables Genome Completion and Correction.</title>
        <authorList>
            <person name="Todd S.M."/>
            <person name="Settlage R.E."/>
            <person name="Lahmers K.K."/>
            <person name="Slade D.J."/>
        </authorList>
    </citation>
    <scope>NUCLEOTIDE SEQUENCE [LARGE SCALE GENOMIC DNA]</scope>
    <source>
        <strain evidence="8">ATCC 27725</strain>
    </source>
</reference>
<keyword evidence="3" id="KW-0520">NAD</keyword>
<dbReference type="Gene3D" id="3.40.50.720">
    <property type="entry name" value="NAD(P)-binding Rossmann-like Domain"/>
    <property type="match status" value="2"/>
</dbReference>
<dbReference type="PROSITE" id="PS00065">
    <property type="entry name" value="D_2_HYDROXYACID_DH_1"/>
    <property type="match status" value="1"/>
</dbReference>
<dbReference type="PROSITE" id="PS00671">
    <property type="entry name" value="D_2_HYDROXYACID_DH_3"/>
    <property type="match status" value="1"/>
</dbReference>
<dbReference type="RefSeq" id="WP_005951822.1">
    <property type="nucleotide sequence ID" value="NZ_CP028103.1"/>
</dbReference>
<dbReference type="InterPro" id="IPR029752">
    <property type="entry name" value="D-isomer_DH_CS1"/>
</dbReference>
<dbReference type="PANTHER" id="PTHR43026">
    <property type="entry name" value="2-HYDROXYACID DEHYDROGENASE HOMOLOG 1-RELATED"/>
    <property type="match status" value="1"/>
</dbReference>
<evidence type="ECO:0000313" key="8">
    <source>
        <dbReference type="Proteomes" id="UP000241238"/>
    </source>
</evidence>
<dbReference type="Proteomes" id="UP000241238">
    <property type="component" value="Chromosome"/>
</dbReference>
<comment type="similarity">
    <text evidence="1 4">Belongs to the D-isomer specific 2-hydroxyacid dehydrogenase family.</text>
</comment>
<gene>
    <name evidence="7" type="ORF">C4N18_04685</name>
</gene>
<dbReference type="Pfam" id="PF00389">
    <property type="entry name" value="2-Hacid_dh"/>
    <property type="match status" value="1"/>
</dbReference>
<dbReference type="SUPFAM" id="SSF52283">
    <property type="entry name" value="Formate/glycerate dehydrogenase catalytic domain-like"/>
    <property type="match status" value="1"/>
</dbReference>
<dbReference type="Pfam" id="PF02826">
    <property type="entry name" value="2-Hacid_dh_C"/>
    <property type="match status" value="1"/>
</dbReference>
<dbReference type="InterPro" id="IPR029753">
    <property type="entry name" value="D-isomer_DH_CS"/>
</dbReference>
<evidence type="ECO:0000256" key="3">
    <source>
        <dbReference type="ARBA" id="ARBA00023027"/>
    </source>
</evidence>
<dbReference type="CDD" id="cd12184">
    <property type="entry name" value="HGDH_like"/>
    <property type="match status" value="1"/>
</dbReference>
<evidence type="ECO:0000256" key="2">
    <source>
        <dbReference type="ARBA" id="ARBA00023002"/>
    </source>
</evidence>
<feature type="domain" description="D-isomer specific 2-hydroxyacid dehydrogenase catalytic" evidence="5">
    <location>
        <begin position="7"/>
        <end position="330"/>
    </location>
</feature>
<feature type="domain" description="D-isomer specific 2-hydroxyacid dehydrogenase NAD-binding" evidence="6">
    <location>
        <begin position="112"/>
        <end position="299"/>
    </location>
</feature>
<dbReference type="SUPFAM" id="SSF51735">
    <property type="entry name" value="NAD(P)-binding Rossmann-fold domains"/>
    <property type="match status" value="1"/>
</dbReference>
<keyword evidence="8" id="KW-1185">Reference proteome</keyword>
<proteinExistence type="inferred from homology"/>
<organism evidence="7 8">
    <name type="scientific">Fusobacterium varium ATCC 27725</name>
    <dbReference type="NCBI Taxonomy" id="469618"/>
    <lineage>
        <taxon>Bacteria</taxon>
        <taxon>Fusobacteriati</taxon>
        <taxon>Fusobacteriota</taxon>
        <taxon>Fusobacteriia</taxon>
        <taxon>Fusobacteriales</taxon>
        <taxon>Fusobacteriaceae</taxon>
        <taxon>Fusobacterium</taxon>
    </lineage>
</organism>
<dbReference type="InterPro" id="IPR058205">
    <property type="entry name" value="D-LDH-like"/>
</dbReference>
<protein>
    <submittedName>
        <fullName evidence="7">Lactate dehydrogenase</fullName>
    </submittedName>
</protein>
<evidence type="ECO:0000256" key="1">
    <source>
        <dbReference type="ARBA" id="ARBA00005854"/>
    </source>
</evidence>
<dbReference type="InterPro" id="IPR036291">
    <property type="entry name" value="NAD(P)-bd_dom_sf"/>
</dbReference>
<dbReference type="EMBL" id="CP028103">
    <property type="protein sequence ID" value="AVQ30548.1"/>
    <property type="molecule type" value="Genomic_DNA"/>
</dbReference>
<evidence type="ECO:0000259" key="5">
    <source>
        <dbReference type="Pfam" id="PF00389"/>
    </source>
</evidence>
<dbReference type="PANTHER" id="PTHR43026:SF1">
    <property type="entry name" value="2-HYDROXYACID DEHYDROGENASE HOMOLOG 1-RELATED"/>
    <property type="match status" value="1"/>
</dbReference>
<dbReference type="InterPro" id="IPR006139">
    <property type="entry name" value="D-isomer_2_OHA_DH_cat_dom"/>
</dbReference>